<dbReference type="InterPro" id="IPR001119">
    <property type="entry name" value="SLH_dom"/>
</dbReference>
<dbReference type="EMBL" id="JAGGDJ010000049">
    <property type="protein sequence ID" value="MBO7748158.1"/>
    <property type="molecule type" value="Genomic_DNA"/>
</dbReference>
<feature type="domain" description="SLH" evidence="3">
    <location>
        <begin position="32"/>
        <end position="95"/>
    </location>
</feature>
<dbReference type="PANTHER" id="PTHR43308:SF5">
    <property type="entry name" value="S-LAYER PROTEIN _ PEPTIDOGLYCAN ENDO-BETA-N-ACETYLGLUCOSAMINIDASE"/>
    <property type="match status" value="1"/>
</dbReference>
<feature type="domain" description="SLH" evidence="3">
    <location>
        <begin position="96"/>
        <end position="152"/>
    </location>
</feature>
<dbReference type="InterPro" id="IPR051465">
    <property type="entry name" value="Cell_Envelope_Struct_Comp"/>
</dbReference>
<dbReference type="Proteomes" id="UP000670947">
    <property type="component" value="Unassembled WGS sequence"/>
</dbReference>
<evidence type="ECO:0000256" key="1">
    <source>
        <dbReference type="SAM" id="MobiDB-lite"/>
    </source>
</evidence>
<keyword evidence="5" id="KW-1185">Reference proteome</keyword>
<reference evidence="4 5" key="1">
    <citation type="submission" date="2021-03" db="EMBL/GenBank/DDBJ databases">
        <title>Paenibacillus artemisicola MWE-103 whole genome sequence.</title>
        <authorList>
            <person name="Ham Y.J."/>
        </authorList>
    </citation>
    <scope>NUCLEOTIDE SEQUENCE [LARGE SCALE GENOMIC DNA]</scope>
    <source>
        <strain evidence="4 5">MWE-103</strain>
    </source>
</reference>
<proteinExistence type="predicted"/>
<dbReference type="RefSeq" id="WP_208850753.1">
    <property type="nucleotide sequence ID" value="NZ_JAGGDJ010000049.1"/>
</dbReference>
<sequence>MRKASFGKKMVSLTLAGSLSLSLLGTANGAAGGAGPVADIGGHWAEQEIRQWIAQGLIGGYEDGNFRPDKAVTRAEFVALVNRAFGFARTGGAAFGDLEAGDWSYADFQKAAAAGYIAGYGDGTVHPNAPVTRQEIAVIAQRLLGLTPSAASAQAFADAASIPPWSKGAVGAVEDAGIMRGYEDHAFRPANHATRAEAVVILSHALKVKAAPIAFDKAGTYGPETGTQTIKGDVVIAAPGVTLRNTVIEGSLTFAPGIGEGDAALRQVTVKGTTLVQGGGAHSIHFEDSVLLTVVVDKAAGLVRIVAEGTTTVASAVMQSGATLEESDLTGEGFTDVQLSRLLPKGTTVTLLGSFDDVDVSGIQVRIDIPSGSVEQITVTDEATGNAIALGSGAKIVDLVLNAAVKVTGGGTIETATMSKEAQQSSSFEKQPNKLLDETGAVIHPPPPPPSGPSQEQIDRAAADRVTALIAALPATADLTLAGDEAGVKAAETAFAALSASQKALVKTADRTKLSDAVARIAELKADKAAADAVVALIDALPDAAAVQLEDEPAVTAAKSAFDALTAAQQALVANADELAAALARIDARKADADAVAALIAALPEPAAATLADRGAVADANAKFAALSAAQQARVANKDKLAQAVAKIDTLIAAASDVVLLIDALPSASAVTLADQATVDAAKSAYDALSASQQALVTNHAKLADALSKIDALIAAANDVVALIDALPSNAAITLDDQASVAAAKSAYDALSSSQQALVTNHAKLTDALAKIDALIAAASDVVALIDALSSASAVTLADQAAVDAAKSAYDALSSSQQVLVTNHAKLADALAKIDALIAAADDVVALIYALPSNAAITLDDQASVAAAKTAFDALSASQQALVTNHAKLTDALAKIDALFAAASDVVALIDALPSASAVTLADQATVDAAKSAYDALSSSQQALVTNHAKLADALAKIDSLLAAANDVVALIDALPSNAAITLDDQASVAAAKTAYDALSASQQALVTNHAKLTDALAKIDALIAEANDVVALIVALPDTAQLKLSDKPAVVAANTAFQALSVSQQALVTNQAKLTDALARIAALEDLQAADAVTALIAALPAVAQLKLSDETAVNAAADAFNSLTATRQALVTNRDALTAAADRIVELKADKAAADAVVAQIAALPAIAQLTRFDEAAVNAANDAYAALTSAQQALVSNYSQLTGAVARIGQLKAEHEADLRAAAAVIALIDALQAPDAITLADKTAVASARAAYDGLTSARQVLVTNEAKLTAAEARIAELWFIGSKAVTSFDFSTAYATQARGESFQIADTNFGDHPVHFTISDGNVTIPVDLTWNIPLNGFTTGQAVGSAVDSFIQQYCNDHHIDLGQRTLAAMGFGDTFFVTTFATGSQASVTLGGGYDALFGSNHFSGTDEDTSKNRTFTVGDGAHTATIQLKRAYASIDAFVSDLNRQLQNATVAVQAIKLDAAHFKLSPTAANGSLAIDGADKAQFFDQFQLS</sequence>
<feature type="signal peptide" evidence="2">
    <location>
        <begin position="1"/>
        <end position="29"/>
    </location>
</feature>
<dbReference type="PROSITE" id="PS51272">
    <property type="entry name" value="SLH"/>
    <property type="match status" value="3"/>
</dbReference>
<evidence type="ECO:0000313" key="5">
    <source>
        <dbReference type="Proteomes" id="UP000670947"/>
    </source>
</evidence>
<organism evidence="4 5">
    <name type="scientific">Paenibacillus artemisiicola</name>
    <dbReference type="NCBI Taxonomy" id="1172618"/>
    <lineage>
        <taxon>Bacteria</taxon>
        <taxon>Bacillati</taxon>
        <taxon>Bacillota</taxon>
        <taxon>Bacilli</taxon>
        <taxon>Bacillales</taxon>
        <taxon>Paenibacillaceae</taxon>
        <taxon>Paenibacillus</taxon>
    </lineage>
</organism>
<feature type="chain" id="PRO_5046543557" evidence="2">
    <location>
        <begin position="30"/>
        <end position="1501"/>
    </location>
</feature>
<keyword evidence="2" id="KW-0732">Signal</keyword>
<accession>A0ABS3WIL0</accession>
<feature type="region of interest" description="Disordered" evidence="1">
    <location>
        <begin position="438"/>
        <end position="459"/>
    </location>
</feature>
<evidence type="ECO:0000313" key="4">
    <source>
        <dbReference type="EMBL" id="MBO7748158.1"/>
    </source>
</evidence>
<dbReference type="Pfam" id="PF00395">
    <property type="entry name" value="SLH"/>
    <property type="match status" value="3"/>
</dbReference>
<name>A0ABS3WIL0_9BACL</name>
<protein>
    <submittedName>
        <fullName evidence="4">S-layer homology domain-containing protein</fullName>
    </submittedName>
</protein>
<dbReference type="PANTHER" id="PTHR43308">
    <property type="entry name" value="OUTER MEMBRANE PROTEIN ALPHA-RELATED"/>
    <property type="match status" value="1"/>
</dbReference>
<evidence type="ECO:0000256" key="2">
    <source>
        <dbReference type="SAM" id="SignalP"/>
    </source>
</evidence>
<evidence type="ECO:0000259" key="3">
    <source>
        <dbReference type="PROSITE" id="PS51272"/>
    </source>
</evidence>
<feature type="domain" description="SLH" evidence="3">
    <location>
        <begin position="153"/>
        <end position="216"/>
    </location>
</feature>
<gene>
    <name evidence="4" type="ORF">I8J29_28600</name>
</gene>
<comment type="caution">
    <text evidence="4">The sequence shown here is derived from an EMBL/GenBank/DDBJ whole genome shotgun (WGS) entry which is preliminary data.</text>
</comment>